<dbReference type="SUPFAM" id="SSF52833">
    <property type="entry name" value="Thioredoxin-like"/>
    <property type="match status" value="1"/>
</dbReference>
<protein>
    <submittedName>
        <fullName evidence="1">(2Fe-2S) ferredoxin domain-containing protein</fullName>
    </submittedName>
</protein>
<dbReference type="RefSeq" id="WP_136496684.1">
    <property type="nucleotide sequence ID" value="NZ_CP046052.1"/>
</dbReference>
<gene>
    <name evidence="1" type="ORF">H2LOC_012475</name>
</gene>
<name>A0A6B8KDD3_9HYPH</name>
<dbReference type="EMBL" id="CP046052">
    <property type="protein sequence ID" value="QGM46444.1"/>
    <property type="molecule type" value="Genomic_DNA"/>
</dbReference>
<organism evidence="1 2">
    <name type="scientific">Methylocystis heyeri</name>
    <dbReference type="NCBI Taxonomy" id="391905"/>
    <lineage>
        <taxon>Bacteria</taxon>
        <taxon>Pseudomonadati</taxon>
        <taxon>Pseudomonadota</taxon>
        <taxon>Alphaproteobacteria</taxon>
        <taxon>Hyphomicrobiales</taxon>
        <taxon>Methylocystaceae</taxon>
        <taxon>Methylocystis</taxon>
    </lineage>
</organism>
<accession>A0A6B8KDD3</accession>
<dbReference type="Proteomes" id="UP000309061">
    <property type="component" value="Chromosome"/>
</dbReference>
<keyword evidence="2" id="KW-1185">Reference proteome</keyword>
<dbReference type="Gene3D" id="3.40.30.10">
    <property type="entry name" value="Glutaredoxin"/>
    <property type="match status" value="1"/>
</dbReference>
<sequence length="100" mass="10846">MTLDPSALPTQDYCKILICVGPRCDAEGKGRALFEEVRAALAKDFPDAARAGRLSCDSRDCLRHCTREPIVRLEPSGEVLSNPEAGALLRLSAQMLSDES</sequence>
<evidence type="ECO:0000313" key="2">
    <source>
        <dbReference type="Proteomes" id="UP000309061"/>
    </source>
</evidence>
<dbReference type="CDD" id="cd02980">
    <property type="entry name" value="TRX_Fd_family"/>
    <property type="match status" value="1"/>
</dbReference>
<dbReference type="OrthoDB" id="9800597at2"/>
<dbReference type="AlphaFoldDB" id="A0A6B8KDD3"/>
<dbReference type="KEGG" id="mhey:H2LOC_012475"/>
<proteinExistence type="predicted"/>
<evidence type="ECO:0000313" key="1">
    <source>
        <dbReference type="EMBL" id="QGM46444.1"/>
    </source>
</evidence>
<reference evidence="1 2" key="1">
    <citation type="submission" date="2019-11" db="EMBL/GenBank/DDBJ databases">
        <title>The genome sequence of Methylocystis heyeri.</title>
        <authorList>
            <person name="Oshkin I.Y."/>
            <person name="Miroshnikov K."/>
            <person name="Dedysh S.N."/>
        </authorList>
    </citation>
    <scope>NUCLEOTIDE SEQUENCE [LARGE SCALE GENOMIC DNA]</scope>
    <source>
        <strain evidence="1 2">H2</strain>
    </source>
</reference>
<dbReference type="InterPro" id="IPR036249">
    <property type="entry name" value="Thioredoxin-like_sf"/>
</dbReference>